<feature type="compositionally biased region" description="Polar residues" evidence="1">
    <location>
        <begin position="1"/>
        <end position="25"/>
    </location>
</feature>
<name>M4NNL6_9CAUD</name>
<reference evidence="2 3" key="1">
    <citation type="submission" date="2010-09" db="EMBL/GenBank/DDBJ databases">
        <title>The Genome Sequence of Synechococcus phage S-RIP1 isolate R2_2007.</title>
        <authorList>
            <consortium name="The Broad Institute Genome Sequencing Platform"/>
            <person name="Henn M.R."/>
            <person name="Marston M."/>
            <person name="Levin J."/>
            <person name="Malboeuf C."/>
            <person name="Casali M."/>
            <person name="Russ C."/>
            <person name="Lennon N."/>
            <person name="Chapman S.B."/>
            <person name="Erlich R."/>
            <person name="Young S.K."/>
            <person name="Yandava C."/>
            <person name="Zeng Q."/>
            <person name="Fitzgerald M.F."/>
            <person name="Alvarado L."/>
            <person name="Anderson S."/>
            <person name="Berlin A."/>
            <person name="Chen Z."/>
            <person name="Freedman E."/>
            <person name="Gellesch M."/>
            <person name="Goldberg J."/>
            <person name="Green L."/>
            <person name="Griggs A."/>
            <person name="Gujja S."/>
            <person name="Heilman E.R."/>
            <person name="Heiman D."/>
            <person name="Hollinger A."/>
            <person name="Howarth C."/>
            <person name="Larson L."/>
            <person name="Mehta T."/>
            <person name="Neiman D."/>
            <person name="Pearson M."/>
            <person name="Roberts A."/>
            <person name="Ryan E."/>
            <person name="Saif S."/>
            <person name="Shea T."/>
            <person name="Shenoy N."/>
            <person name="Sisk P."/>
            <person name="Stolte C."/>
            <person name="Sykes S."/>
            <person name="White J."/>
            <person name="Haas B."/>
            <person name="Nusbaum C."/>
            <person name="Birren B."/>
        </authorList>
    </citation>
    <scope>NUCLEOTIDE SEQUENCE [LARGE SCALE GENOMIC DNA]</scope>
</reference>
<accession>M4NNL6</accession>
<dbReference type="Proteomes" id="UP000202401">
    <property type="component" value="Segment"/>
</dbReference>
<evidence type="ECO:0000256" key="1">
    <source>
        <dbReference type="SAM" id="MobiDB-lite"/>
    </source>
</evidence>
<dbReference type="EMBL" id="HQ317388">
    <property type="protein sequence ID" value="AGG91246.1"/>
    <property type="molecule type" value="Genomic_DNA"/>
</dbReference>
<evidence type="ECO:0000313" key="3">
    <source>
        <dbReference type="Proteomes" id="UP000202401"/>
    </source>
</evidence>
<keyword evidence="3" id="KW-1185">Reference proteome</keyword>
<dbReference type="KEGG" id="vg:15013074"/>
<proteinExistence type="predicted"/>
<feature type="region of interest" description="Disordered" evidence="1">
    <location>
        <begin position="1"/>
        <end position="73"/>
    </location>
</feature>
<gene>
    <name evidence="2" type="ORF">SWVG_00005</name>
</gene>
<feature type="compositionally biased region" description="Basic and acidic residues" evidence="1">
    <location>
        <begin position="41"/>
        <end position="73"/>
    </location>
</feature>
<protein>
    <submittedName>
        <fullName evidence="2">Uncharacterized protein</fullName>
    </submittedName>
</protein>
<sequence length="94" mass="10942">MAKQTQFQKSARSTGFQPIQVSNKDIANMRAESQRVANGMRDARNADIAERERQQRARVENQRLESSERERNLRILTQNAATERQQLQLESQQN</sequence>
<organism evidence="2 3">
    <name type="scientific">Synechococcus phage S-RIP1</name>
    <dbReference type="NCBI Taxonomy" id="754041"/>
    <lineage>
        <taxon>Viruses</taxon>
        <taxon>Duplodnaviria</taxon>
        <taxon>Heunggongvirae</taxon>
        <taxon>Uroviricota</taxon>
        <taxon>Caudoviricetes</taxon>
        <taxon>Autographivirales</taxon>
        <taxon>Kajamvirus</taxon>
        <taxon>Kajamvirus SRIP1</taxon>
    </lineage>
</organism>
<evidence type="ECO:0000313" key="2">
    <source>
        <dbReference type="EMBL" id="AGG91246.1"/>
    </source>
</evidence>
<dbReference type="RefSeq" id="YP_007676439.1">
    <property type="nucleotide sequence ID" value="NC_020867.1"/>
</dbReference>
<dbReference type="GeneID" id="15013074"/>